<evidence type="ECO:0000313" key="1">
    <source>
        <dbReference type="EMBL" id="GHI50390.1"/>
    </source>
</evidence>
<reference evidence="2" key="1">
    <citation type="submission" date="2023-07" db="EMBL/GenBank/DDBJ databases">
        <title>Whole genome shotgun sequence of Streptomyces achromogenes subsp. rubradiris NBRC 14000.</title>
        <authorList>
            <person name="Komaki H."/>
            <person name="Tamura T."/>
        </authorList>
    </citation>
    <scope>NUCLEOTIDE SEQUENCE [LARGE SCALE GENOMIC DNA]</scope>
    <source>
        <strain evidence="2">NBRC 14000</strain>
    </source>
</reference>
<gene>
    <name evidence="1" type="ORF">Srubr_02360</name>
</gene>
<dbReference type="RefSeq" id="WP_189999680.1">
    <property type="nucleotide sequence ID" value="NZ_BNCB01000032.1"/>
</dbReference>
<protein>
    <submittedName>
        <fullName evidence="1">Uncharacterized protein</fullName>
    </submittedName>
</protein>
<proteinExistence type="predicted"/>
<keyword evidence="2" id="KW-1185">Reference proteome</keyword>
<evidence type="ECO:0000313" key="2">
    <source>
        <dbReference type="Proteomes" id="UP000646738"/>
    </source>
</evidence>
<dbReference type="Proteomes" id="UP000646738">
    <property type="component" value="Unassembled WGS sequence"/>
</dbReference>
<comment type="caution">
    <text evidence="1">The sequence shown here is derived from an EMBL/GenBank/DDBJ whole genome shotgun (WGS) entry which is preliminary data.</text>
</comment>
<sequence length="116" mass="12122">MTPADEIRTAAEKLRALATAAADNSGSSTWHATRHFPDQPDSTFTTLWATGARPLLGGGGRGRVPYVHAPVGNYAAAMDPAVGLLLTDLLDDLADGDDEGVVNPWALAVARALNKQ</sequence>
<accession>A0ABQ3R3F0</accession>
<dbReference type="EMBL" id="BNEA01000001">
    <property type="protein sequence ID" value="GHI50390.1"/>
    <property type="molecule type" value="Genomic_DNA"/>
</dbReference>
<organism evidence="1 2">
    <name type="scientific">Streptomyces rubradiris</name>
    <name type="common">Streptomyces achromogenes subsp. rubradiris</name>
    <dbReference type="NCBI Taxonomy" id="285531"/>
    <lineage>
        <taxon>Bacteria</taxon>
        <taxon>Bacillati</taxon>
        <taxon>Actinomycetota</taxon>
        <taxon>Actinomycetes</taxon>
        <taxon>Kitasatosporales</taxon>
        <taxon>Streptomycetaceae</taxon>
        <taxon>Streptomyces</taxon>
    </lineage>
</organism>
<name>A0ABQ3R3F0_STRRR</name>